<dbReference type="SMART" id="SM00382">
    <property type="entry name" value="AAA"/>
    <property type="match status" value="1"/>
</dbReference>
<dbReference type="Gene3D" id="3.40.50.300">
    <property type="entry name" value="P-loop containing nucleotide triphosphate hydrolases"/>
    <property type="match status" value="1"/>
</dbReference>
<comment type="similarity">
    <text evidence="2">Belongs to the ABC transporter superfamily.</text>
</comment>
<dbReference type="Pfam" id="PF00005">
    <property type="entry name" value="ABC_tran"/>
    <property type="match status" value="1"/>
</dbReference>
<accession>A0A0Q3SWB1</accession>
<dbReference type="FunFam" id="3.40.50.300:FF:000042">
    <property type="entry name" value="Maltose/maltodextrin ABC transporter, ATP-binding protein"/>
    <property type="match status" value="1"/>
</dbReference>
<name>A0A0Q3SWB1_9HYPH</name>
<dbReference type="InterPro" id="IPR013611">
    <property type="entry name" value="Transp-assoc_OB_typ2"/>
</dbReference>
<evidence type="ECO:0000313" key="10">
    <source>
        <dbReference type="Proteomes" id="UP000190130"/>
    </source>
</evidence>
<dbReference type="AlphaFoldDB" id="A0A0Q3SWB1"/>
<evidence type="ECO:0000256" key="5">
    <source>
        <dbReference type="ARBA" id="ARBA00022840"/>
    </source>
</evidence>
<evidence type="ECO:0000256" key="1">
    <source>
        <dbReference type="ARBA" id="ARBA00004417"/>
    </source>
</evidence>
<keyword evidence="9" id="KW-1185">Reference proteome</keyword>
<dbReference type="InterPro" id="IPR003439">
    <property type="entry name" value="ABC_transporter-like_ATP-bd"/>
</dbReference>
<dbReference type="RefSeq" id="WP_055729078.1">
    <property type="nucleotide sequence ID" value="NZ_FUYX01000002.1"/>
</dbReference>
<dbReference type="PANTHER" id="PTHR42781">
    <property type="entry name" value="SPERMIDINE/PUTRESCINE IMPORT ATP-BINDING PROTEIN POTA"/>
    <property type="match status" value="1"/>
</dbReference>
<dbReference type="Proteomes" id="UP000190130">
    <property type="component" value="Unassembled WGS sequence"/>
</dbReference>
<evidence type="ECO:0000256" key="4">
    <source>
        <dbReference type="ARBA" id="ARBA00022741"/>
    </source>
</evidence>
<evidence type="ECO:0000313" key="8">
    <source>
        <dbReference type="EMBL" id="SKB45850.1"/>
    </source>
</evidence>
<evidence type="ECO:0000313" key="7">
    <source>
        <dbReference type="EMBL" id="KQK29634.1"/>
    </source>
</evidence>
<sequence>MARLTIDRAQKRFGSYLALDDVSLDVEDGEFLAVLGASGCGKTTLLRQIAGFDKLDGGTIRIGDRLVSSAETHIPPEHRKLGIVFQSYALWPHMTVAENVAYGLTVAGVRDPERARRVAAALDLVGLNGFAERRPGLLSGGQRQRVALARCLVTEPSLVLLDEPLANLDVHLRASMEDEFARFHERTGTTMVYITHDQAEAMALADRIAVMDRGRLLQLATPSALYREPANTTVASFIGEGMVLPAAVLSAPQAGRCRVSVLGVEAVVRCRPDQALSGQAKLCLRARDIGLAAADQAGVSAAVERLSYQGGFFRMEARPSAGADIVLHLDAAEPAPAQTGEAIRIAINDGWIIPDSDPLDKAA</sequence>
<gene>
    <name evidence="7" type="ORF">ARD30_16845</name>
    <name evidence="8" type="ORF">SAMN05660750_00790</name>
</gene>
<dbReference type="PROSITE" id="PS50893">
    <property type="entry name" value="ABC_TRANSPORTER_2"/>
    <property type="match status" value="1"/>
</dbReference>
<reference evidence="8 10" key="2">
    <citation type="submission" date="2017-02" db="EMBL/GenBank/DDBJ databases">
        <authorList>
            <person name="Peterson S.W."/>
        </authorList>
    </citation>
    <scope>NUCLEOTIDE SEQUENCE [LARGE SCALE GENOMIC DNA]</scope>
    <source>
        <strain evidence="8 10">DSM 9653</strain>
    </source>
</reference>
<dbReference type="GO" id="GO:0140359">
    <property type="term" value="F:ABC-type transporter activity"/>
    <property type="evidence" value="ECO:0007669"/>
    <property type="project" value="UniProtKB-ARBA"/>
</dbReference>
<dbReference type="Proteomes" id="UP000051562">
    <property type="component" value="Unassembled WGS sequence"/>
</dbReference>
<evidence type="ECO:0000313" key="9">
    <source>
        <dbReference type="Proteomes" id="UP000051562"/>
    </source>
</evidence>
<keyword evidence="5 7" id="KW-0067">ATP-binding</keyword>
<protein>
    <submittedName>
        <fullName evidence="8">Iron(III) transport system ATP-binding protein</fullName>
    </submittedName>
    <submittedName>
        <fullName evidence="7">Spermidine/putrescine ABC transporter ATP-binding protein</fullName>
    </submittedName>
</protein>
<dbReference type="GO" id="GO:0016887">
    <property type="term" value="F:ATP hydrolysis activity"/>
    <property type="evidence" value="ECO:0007669"/>
    <property type="project" value="InterPro"/>
</dbReference>
<evidence type="ECO:0000256" key="3">
    <source>
        <dbReference type="ARBA" id="ARBA00022448"/>
    </source>
</evidence>
<dbReference type="PANTHER" id="PTHR42781:SF4">
    <property type="entry name" value="SPERMIDINE_PUTRESCINE IMPORT ATP-BINDING PROTEIN POTA"/>
    <property type="match status" value="1"/>
</dbReference>
<dbReference type="OrthoDB" id="9802264at2"/>
<feature type="domain" description="ABC transporter" evidence="6">
    <location>
        <begin position="4"/>
        <end position="238"/>
    </location>
</feature>
<dbReference type="GO" id="GO:0005524">
    <property type="term" value="F:ATP binding"/>
    <property type="evidence" value="ECO:0007669"/>
    <property type="project" value="UniProtKB-KW"/>
</dbReference>
<dbReference type="InterPro" id="IPR050093">
    <property type="entry name" value="ABC_SmlMolc_Importer"/>
</dbReference>
<dbReference type="Pfam" id="PF08402">
    <property type="entry name" value="TOBE_2"/>
    <property type="match status" value="1"/>
</dbReference>
<comment type="subcellular location">
    <subcellularLocation>
        <location evidence="1">Cell inner membrane</location>
        <topology evidence="1">Peripheral membrane protein</topology>
    </subcellularLocation>
</comment>
<dbReference type="GO" id="GO:0043190">
    <property type="term" value="C:ATP-binding cassette (ABC) transporter complex"/>
    <property type="evidence" value="ECO:0007669"/>
    <property type="project" value="InterPro"/>
</dbReference>
<dbReference type="STRING" id="53254.SAMN05660750_00790"/>
<reference evidence="7 9" key="1">
    <citation type="submission" date="2015-10" db="EMBL/GenBank/DDBJ databases">
        <title>Draft genome of Bosea thiooxidans.</title>
        <authorList>
            <person name="Wang X."/>
        </authorList>
    </citation>
    <scope>NUCLEOTIDE SEQUENCE [LARGE SCALE GENOMIC DNA]</scope>
    <source>
        <strain evidence="7 9">CGMCC 9174</strain>
    </source>
</reference>
<dbReference type="InterPro" id="IPR017871">
    <property type="entry name" value="ABC_transporter-like_CS"/>
</dbReference>
<organism evidence="7 9">
    <name type="scientific">Bosea thiooxidans</name>
    <dbReference type="NCBI Taxonomy" id="53254"/>
    <lineage>
        <taxon>Bacteria</taxon>
        <taxon>Pseudomonadati</taxon>
        <taxon>Pseudomonadota</taxon>
        <taxon>Alphaproteobacteria</taxon>
        <taxon>Hyphomicrobiales</taxon>
        <taxon>Boseaceae</taxon>
        <taxon>Bosea</taxon>
    </lineage>
</organism>
<evidence type="ECO:0000259" key="6">
    <source>
        <dbReference type="PROSITE" id="PS50893"/>
    </source>
</evidence>
<dbReference type="EMBL" id="LMAR01000046">
    <property type="protein sequence ID" value="KQK29634.1"/>
    <property type="molecule type" value="Genomic_DNA"/>
</dbReference>
<evidence type="ECO:0000256" key="2">
    <source>
        <dbReference type="ARBA" id="ARBA00005417"/>
    </source>
</evidence>
<dbReference type="InterPro" id="IPR003593">
    <property type="entry name" value="AAA+_ATPase"/>
</dbReference>
<dbReference type="SUPFAM" id="SSF52540">
    <property type="entry name" value="P-loop containing nucleoside triphosphate hydrolases"/>
    <property type="match status" value="1"/>
</dbReference>
<keyword evidence="4" id="KW-0547">Nucleotide-binding</keyword>
<dbReference type="EMBL" id="FUYX01000002">
    <property type="protein sequence ID" value="SKB45850.1"/>
    <property type="molecule type" value="Genomic_DNA"/>
</dbReference>
<proteinExistence type="inferred from homology"/>
<dbReference type="InterPro" id="IPR027417">
    <property type="entry name" value="P-loop_NTPase"/>
</dbReference>
<dbReference type="PROSITE" id="PS00211">
    <property type="entry name" value="ABC_TRANSPORTER_1"/>
    <property type="match status" value="1"/>
</dbReference>
<keyword evidence="3" id="KW-0813">Transport</keyword>